<reference evidence="1 2" key="1">
    <citation type="journal article" date="2019" name="bioRxiv">
        <title>Bacteria contribute to plant secondary compound degradation in a generalist herbivore system.</title>
        <authorList>
            <person name="Francoeur C.B."/>
            <person name="Khadempour L."/>
            <person name="Moreira-Soto R.D."/>
            <person name="Gotting K."/>
            <person name="Book A.J."/>
            <person name="Pinto-Tomas A.A."/>
            <person name="Keefover-Ring K."/>
            <person name="Currie C.R."/>
        </authorList>
    </citation>
    <scope>NUCLEOTIDE SEQUENCE [LARGE SCALE GENOMIC DNA]</scope>
    <source>
        <strain evidence="1">Acro-835</strain>
    </source>
</reference>
<dbReference type="Proteomes" id="UP001515683">
    <property type="component" value="Unassembled WGS sequence"/>
</dbReference>
<sequence>MQNQHFVFLIKGDTVVPQSLSDPAVGEIIRSTLLEKFHISKLHIIAADNKEALEKFAMLSESYPDKKLEEVIIC</sequence>
<proteinExistence type="predicted"/>
<comment type="caution">
    <text evidence="1">The sequence shown here is derived from an EMBL/GenBank/DDBJ whole genome shotgun (WGS) entry which is preliminary data.</text>
</comment>
<name>A0ABX0R8X9_9GAMM</name>
<accession>A0ABX0R8X9</accession>
<organism evidence="1 2">
    <name type="scientific">Candidatus Pantoea multigeneris</name>
    <dbReference type="NCBI Taxonomy" id="2608357"/>
    <lineage>
        <taxon>Bacteria</taxon>
        <taxon>Pseudomonadati</taxon>
        <taxon>Pseudomonadota</taxon>
        <taxon>Gammaproteobacteria</taxon>
        <taxon>Enterobacterales</taxon>
        <taxon>Erwiniaceae</taxon>
        <taxon>Pantoea</taxon>
    </lineage>
</organism>
<protein>
    <submittedName>
        <fullName evidence="1">Uncharacterized protein</fullName>
    </submittedName>
</protein>
<gene>
    <name evidence="1" type="ORF">F3J40_03955</name>
</gene>
<keyword evidence="2" id="KW-1185">Reference proteome</keyword>
<evidence type="ECO:0000313" key="1">
    <source>
        <dbReference type="EMBL" id="NIF20771.1"/>
    </source>
</evidence>
<dbReference type="RefSeq" id="WP_017345866.1">
    <property type="nucleotide sequence ID" value="NZ_VWXF01000001.1"/>
</dbReference>
<dbReference type="EMBL" id="VWXF01000001">
    <property type="protein sequence ID" value="NIF20771.1"/>
    <property type="molecule type" value="Genomic_DNA"/>
</dbReference>
<evidence type="ECO:0000313" key="2">
    <source>
        <dbReference type="Proteomes" id="UP001515683"/>
    </source>
</evidence>